<accession>A0AA42DSA5</accession>
<protein>
    <submittedName>
        <fullName evidence="2">GNAT family N-acetyltransferase</fullName>
    </submittedName>
</protein>
<gene>
    <name evidence="2" type="ORF">PBV87_19800</name>
</gene>
<evidence type="ECO:0000313" key="2">
    <source>
        <dbReference type="EMBL" id="MDA3733719.1"/>
    </source>
</evidence>
<feature type="domain" description="N-acetyltransferase" evidence="1">
    <location>
        <begin position="13"/>
        <end position="173"/>
    </location>
</feature>
<comment type="caution">
    <text evidence="2">The sequence shown here is derived from an EMBL/GenBank/DDBJ whole genome shotgun (WGS) entry which is preliminary data.</text>
</comment>
<evidence type="ECO:0000313" key="3">
    <source>
        <dbReference type="Proteomes" id="UP001169242"/>
    </source>
</evidence>
<organism evidence="2 3">
    <name type="scientific">Holtiella tumoricola</name>
    <dbReference type="NCBI Taxonomy" id="3018743"/>
    <lineage>
        <taxon>Bacteria</taxon>
        <taxon>Bacillati</taxon>
        <taxon>Bacillota</taxon>
        <taxon>Clostridia</taxon>
        <taxon>Lachnospirales</taxon>
        <taxon>Cellulosilyticaceae</taxon>
        <taxon>Holtiella</taxon>
    </lineage>
</organism>
<dbReference type="Pfam" id="PF00583">
    <property type="entry name" value="Acetyltransf_1"/>
    <property type="match status" value="1"/>
</dbReference>
<sequence length="173" mass="20387">MILEDLQKKIPQYNIKEITEDIIEDVFKVMRSNGYYYSKIQQHDVTREECITDIKAVPPGIDYSKKTYIAFYEENKCIALVDFIEGYPNKQTGYLGLLMLDETLHRHGIGKKILENLLSVIKVEGFQYMELACYECNERGITFWNKMGFKEIRRSNRETDGKIYTLISMQREV</sequence>
<dbReference type="EMBL" id="JAQIFT010000068">
    <property type="protein sequence ID" value="MDA3733719.1"/>
    <property type="molecule type" value="Genomic_DNA"/>
</dbReference>
<dbReference type="Proteomes" id="UP001169242">
    <property type="component" value="Unassembled WGS sequence"/>
</dbReference>
<dbReference type="RefSeq" id="WP_053985371.1">
    <property type="nucleotide sequence ID" value="NZ_JAQIFT010000068.1"/>
</dbReference>
<keyword evidence="3" id="KW-1185">Reference proteome</keyword>
<dbReference type="Gene3D" id="3.40.630.30">
    <property type="match status" value="1"/>
</dbReference>
<dbReference type="InterPro" id="IPR000182">
    <property type="entry name" value="GNAT_dom"/>
</dbReference>
<reference evidence="2" key="1">
    <citation type="journal article" date="2023" name="Int. J. Syst. Evol. Microbiol.">
        <title>&lt;i&gt;Holtiella tumoricola&lt;/i&gt; gen. nov. sp. nov., isolated from a human clinical sample.</title>
        <authorList>
            <person name="Allen-Vercoe E."/>
            <person name="Daigneault M.C."/>
            <person name="Vancuren S.J."/>
            <person name="Cochrane K."/>
            <person name="O'Neal L.L."/>
            <person name="Sankaranarayanan K."/>
            <person name="Lawson P.A."/>
        </authorList>
    </citation>
    <scope>NUCLEOTIDE SEQUENCE</scope>
    <source>
        <strain evidence="2">CC70A</strain>
    </source>
</reference>
<dbReference type="PROSITE" id="PS51186">
    <property type="entry name" value="GNAT"/>
    <property type="match status" value="1"/>
</dbReference>
<evidence type="ECO:0000259" key="1">
    <source>
        <dbReference type="PROSITE" id="PS51186"/>
    </source>
</evidence>
<dbReference type="CDD" id="cd04301">
    <property type="entry name" value="NAT_SF"/>
    <property type="match status" value="1"/>
</dbReference>
<dbReference type="AlphaFoldDB" id="A0AA42DSA5"/>
<name>A0AA42DSA5_9FIRM</name>
<dbReference type="InterPro" id="IPR016181">
    <property type="entry name" value="Acyl_CoA_acyltransferase"/>
</dbReference>
<proteinExistence type="predicted"/>
<dbReference type="GO" id="GO:0016747">
    <property type="term" value="F:acyltransferase activity, transferring groups other than amino-acyl groups"/>
    <property type="evidence" value="ECO:0007669"/>
    <property type="project" value="InterPro"/>
</dbReference>
<dbReference type="SUPFAM" id="SSF55729">
    <property type="entry name" value="Acyl-CoA N-acyltransferases (Nat)"/>
    <property type="match status" value="1"/>
</dbReference>